<protein>
    <recommendedName>
        <fullName evidence="7">RING-type domain-containing protein</fullName>
    </recommendedName>
</protein>
<keyword evidence="1" id="KW-0479">Metal-binding</keyword>
<organism evidence="8 9">
    <name type="scientific">Coilia grayii</name>
    <name type="common">Gray's grenadier anchovy</name>
    <dbReference type="NCBI Taxonomy" id="363190"/>
    <lineage>
        <taxon>Eukaryota</taxon>
        <taxon>Metazoa</taxon>
        <taxon>Chordata</taxon>
        <taxon>Craniata</taxon>
        <taxon>Vertebrata</taxon>
        <taxon>Euteleostomi</taxon>
        <taxon>Actinopterygii</taxon>
        <taxon>Neopterygii</taxon>
        <taxon>Teleostei</taxon>
        <taxon>Clupei</taxon>
        <taxon>Clupeiformes</taxon>
        <taxon>Clupeoidei</taxon>
        <taxon>Engraulidae</taxon>
        <taxon>Coilinae</taxon>
        <taxon>Coilia</taxon>
    </lineage>
</organism>
<feature type="compositionally biased region" description="Low complexity" evidence="5">
    <location>
        <begin position="18"/>
        <end position="29"/>
    </location>
</feature>
<evidence type="ECO:0000256" key="6">
    <source>
        <dbReference type="SAM" id="Phobius"/>
    </source>
</evidence>
<evidence type="ECO:0000256" key="3">
    <source>
        <dbReference type="ARBA" id="ARBA00022833"/>
    </source>
</evidence>
<name>A0ABD1IY51_9TELE</name>
<dbReference type="Pfam" id="PF13445">
    <property type="entry name" value="zf-RING_UBOX"/>
    <property type="match status" value="1"/>
</dbReference>
<dbReference type="SUPFAM" id="SSF57850">
    <property type="entry name" value="RING/U-box"/>
    <property type="match status" value="1"/>
</dbReference>
<dbReference type="AlphaFoldDB" id="A0ABD1IY51"/>
<evidence type="ECO:0000256" key="4">
    <source>
        <dbReference type="PROSITE-ProRule" id="PRU00175"/>
    </source>
</evidence>
<proteinExistence type="predicted"/>
<keyword evidence="2 4" id="KW-0863">Zinc-finger</keyword>
<dbReference type="InterPro" id="IPR017907">
    <property type="entry name" value="Znf_RING_CS"/>
</dbReference>
<evidence type="ECO:0000313" key="9">
    <source>
        <dbReference type="Proteomes" id="UP001591681"/>
    </source>
</evidence>
<dbReference type="SMART" id="SM00184">
    <property type="entry name" value="RING"/>
    <property type="match status" value="1"/>
</dbReference>
<sequence>MLQASGVTKTLWLPGEIQPQDQTPGQGDPTEVECPICYQEYDQCAKCPRMLECMHVFCTECLHQIQLSSPCPPDQDDAPPSISCPLCRHPTPLQAGNTLSLPPNYPILARLPPMSFSMPVSMATRLATTVTQQVVVSLEQRDAHFIILPTVSLRVEQMTAEEEEEGERRRTSGRESGLLGLSVVERLEQQPQQRQSLLCVQMLAVALWIVFVLTCVIAVVFGPSVFHVRQPGGK</sequence>
<evidence type="ECO:0000259" key="7">
    <source>
        <dbReference type="PROSITE" id="PS50089"/>
    </source>
</evidence>
<evidence type="ECO:0000256" key="2">
    <source>
        <dbReference type="ARBA" id="ARBA00022771"/>
    </source>
</evidence>
<dbReference type="EMBL" id="JBHFQA010000022">
    <property type="protein sequence ID" value="KAL2079767.1"/>
    <property type="molecule type" value="Genomic_DNA"/>
</dbReference>
<reference evidence="8 9" key="1">
    <citation type="submission" date="2024-09" db="EMBL/GenBank/DDBJ databases">
        <title>A chromosome-level genome assembly of Gray's grenadier anchovy, Coilia grayii.</title>
        <authorList>
            <person name="Fu Z."/>
        </authorList>
    </citation>
    <scope>NUCLEOTIDE SEQUENCE [LARGE SCALE GENOMIC DNA]</scope>
    <source>
        <strain evidence="8">G4</strain>
        <tissue evidence="8">Muscle</tissue>
    </source>
</reference>
<gene>
    <name evidence="8" type="ORF">ACEWY4_025511</name>
</gene>
<keyword evidence="9" id="KW-1185">Reference proteome</keyword>
<comment type="caution">
    <text evidence="8">The sequence shown here is derived from an EMBL/GenBank/DDBJ whole genome shotgun (WGS) entry which is preliminary data.</text>
</comment>
<feature type="transmembrane region" description="Helical" evidence="6">
    <location>
        <begin position="202"/>
        <end position="226"/>
    </location>
</feature>
<feature type="region of interest" description="Disordered" evidence="5">
    <location>
        <begin position="1"/>
        <end position="29"/>
    </location>
</feature>
<keyword evidence="6" id="KW-0812">Transmembrane</keyword>
<evidence type="ECO:0000256" key="5">
    <source>
        <dbReference type="SAM" id="MobiDB-lite"/>
    </source>
</evidence>
<dbReference type="PROSITE" id="PS50089">
    <property type="entry name" value="ZF_RING_2"/>
    <property type="match status" value="1"/>
</dbReference>
<dbReference type="InterPro" id="IPR001841">
    <property type="entry name" value="Znf_RING"/>
</dbReference>
<dbReference type="PROSITE" id="PS00518">
    <property type="entry name" value="ZF_RING_1"/>
    <property type="match status" value="1"/>
</dbReference>
<dbReference type="InterPro" id="IPR027370">
    <property type="entry name" value="Znf-RING_euk"/>
</dbReference>
<dbReference type="Proteomes" id="UP001591681">
    <property type="component" value="Unassembled WGS sequence"/>
</dbReference>
<dbReference type="InterPro" id="IPR051435">
    <property type="entry name" value="RING_finger_E3_ubiq-ligases"/>
</dbReference>
<evidence type="ECO:0000313" key="8">
    <source>
        <dbReference type="EMBL" id="KAL2079767.1"/>
    </source>
</evidence>
<keyword evidence="6" id="KW-0472">Membrane</keyword>
<keyword evidence="6" id="KW-1133">Transmembrane helix</keyword>
<evidence type="ECO:0000256" key="1">
    <source>
        <dbReference type="ARBA" id="ARBA00022723"/>
    </source>
</evidence>
<accession>A0ABD1IY51</accession>
<dbReference type="PANTHER" id="PTHR22791:SF22">
    <property type="entry name" value="RING FINGER PROTEIN 222-LIKE ISOFORM X1"/>
    <property type="match status" value="1"/>
</dbReference>
<dbReference type="PANTHER" id="PTHR22791">
    <property type="entry name" value="RING-TYPE DOMAIN-CONTAINING PROTEIN"/>
    <property type="match status" value="1"/>
</dbReference>
<dbReference type="Gene3D" id="3.30.40.10">
    <property type="entry name" value="Zinc/RING finger domain, C3HC4 (zinc finger)"/>
    <property type="match status" value="1"/>
</dbReference>
<dbReference type="GO" id="GO:0008270">
    <property type="term" value="F:zinc ion binding"/>
    <property type="evidence" value="ECO:0007669"/>
    <property type="project" value="UniProtKB-KW"/>
</dbReference>
<feature type="domain" description="RING-type" evidence="7">
    <location>
        <begin position="34"/>
        <end position="88"/>
    </location>
</feature>
<dbReference type="InterPro" id="IPR013083">
    <property type="entry name" value="Znf_RING/FYVE/PHD"/>
</dbReference>
<keyword evidence="3" id="KW-0862">Zinc</keyword>